<evidence type="ECO:0000313" key="3">
    <source>
        <dbReference type="Proteomes" id="UP000389128"/>
    </source>
</evidence>
<evidence type="ECO:0000313" key="2">
    <source>
        <dbReference type="EMBL" id="TYC60035.1"/>
    </source>
</evidence>
<dbReference type="InterPro" id="IPR028098">
    <property type="entry name" value="Glyco_trans_4-like_N"/>
</dbReference>
<name>A0A6C2D311_9RHOO</name>
<dbReference type="Pfam" id="PF13579">
    <property type="entry name" value="Glyco_trans_4_4"/>
    <property type="match status" value="1"/>
</dbReference>
<evidence type="ECO:0000259" key="1">
    <source>
        <dbReference type="Pfam" id="PF13579"/>
    </source>
</evidence>
<feature type="domain" description="Glycosyltransferase subfamily 4-like N-terminal" evidence="1">
    <location>
        <begin position="18"/>
        <end position="200"/>
    </location>
</feature>
<dbReference type="AlphaFoldDB" id="A0A6C2D311"/>
<reference evidence="2 3" key="1">
    <citation type="submission" date="2019-01" db="EMBL/GenBank/DDBJ databases">
        <title>Zoogloea oleivorans genome sequencing and assembly.</title>
        <authorList>
            <person name="Tancsics A."/>
            <person name="Farkas M."/>
            <person name="Kriszt B."/>
            <person name="Maroti G."/>
            <person name="Horvath B."/>
        </authorList>
    </citation>
    <scope>NUCLEOTIDE SEQUENCE [LARGE SCALE GENOMIC DNA]</scope>
    <source>
        <strain evidence="2 3">Buc</strain>
    </source>
</reference>
<dbReference type="Gene3D" id="3.40.50.2000">
    <property type="entry name" value="Glycogen Phosphorylase B"/>
    <property type="match status" value="2"/>
</dbReference>
<keyword evidence="2" id="KW-0808">Transferase</keyword>
<organism evidence="2 3">
    <name type="scientific">Zoogloea oleivorans</name>
    <dbReference type="NCBI Taxonomy" id="1552750"/>
    <lineage>
        <taxon>Bacteria</taxon>
        <taxon>Pseudomonadati</taxon>
        <taxon>Pseudomonadota</taxon>
        <taxon>Betaproteobacteria</taxon>
        <taxon>Rhodocyclales</taxon>
        <taxon>Zoogloeaceae</taxon>
        <taxon>Zoogloea</taxon>
    </lineage>
</organism>
<keyword evidence="3" id="KW-1185">Reference proteome</keyword>
<gene>
    <name evidence="2" type="ORF">ETQ85_07335</name>
</gene>
<dbReference type="SUPFAM" id="SSF53756">
    <property type="entry name" value="UDP-Glycosyltransferase/glycogen phosphorylase"/>
    <property type="match status" value="1"/>
</dbReference>
<comment type="caution">
    <text evidence="2">The sequence shown here is derived from an EMBL/GenBank/DDBJ whole genome shotgun (WGS) entry which is preliminary data.</text>
</comment>
<dbReference type="OrthoDB" id="9794575at2"/>
<proteinExistence type="predicted"/>
<protein>
    <submittedName>
        <fullName evidence="2">Glycosyltransferase</fullName>
    </submittedName>
</protein>
<dbReference type="EMBL" id="SDKK01000006">
    <property type="protein sequence ID" value="TYC60035.1"/>
    <property type="molecule type" value="Genomic_DNA"/>
</dbReference>
<dbReference type="Proteomes" id="UP000389128">
    <property type="component" value="Unassembled WGS sequence"/>
</dbReference>
<sequence>MIAYHYPPVRASSGIQRTLKFSAYLRDHAWEPMVLTISPRAYEKVSDDQMGEIPTGMVVERAFGLDTARQLSFKGRYLRWMSLPDRWVSWWPMGVIKGLSLIRRYRPKAIFATFPIATSPLIGLTLQRLTGLPLITDFRDSMTEPGYPADPLTWKIWTRLERALVKHSTRVVFTTPGARQMYAERYPEIPAERWTVIENGFDEENFRDAEAGLNTNRLGPAGQMVLVHSGILYPKERDPRPFFTALQRLKREGQVSAAQLKVILRATGSDDAYRDMLAKFGIDDIVTVEPMVAYKTALQEMMRADGLLLMQGGDCNHQIPAKLYEYARAGRPIVALTDFAGNTAELLGKLGSPLIANIADADSIRTVLLDCLASWRSGQLHGVRREVAETCSRRSRSDELARLLEQIT</sequence>
<dbReference type="GO" id="GO:0016757">
    <property type="term" value="F:glycosyltransferase activity"/>
    <property type="evidence" value="ECO:0007669"/>
    <property type="project" value="UniProtKB-ARBA"/>
</dbReference>
<accession>A0A6C2D311</accession>